<accession>A0A6C0JU84</accession>
<dbReference type="EMBL" id="MN740694">
    <property type="protein sequence ID" value="QHU07977.1"/>
    <property type="molecule type" value="Genomic_DNA"/>
</dbReference>
<dbReference type="AlphaFoldDB" id="A0A6C0JU84"/>
<reference evidence="1" key="1">
    <citation type="journal article" date="2020" name="Nature">
        <title>Giant virus diversity and host interactions through global metagenomics.</title>
        <authorList>
            <person name="Schulz F."/>
            <person name="Roux S."/>
            <person name="Paez-Espino D."/>
            <person name="Jungbluth S."/>
            <person name="Walsh D.A."/>
            <person name="Denef V.J."/>
            <person name="McMahon K.D."/>
            <person name="Konstantinidis K.T."/>
            <person name="Eloe-Fadrosh E.A."/>
            <person name="Kyrpides N.C."/>
            <person name="Woyke T."/>
        </authorList>
    </citation>
    <scope>NUCLEOTIDE SEQUENCE</scope>
    <source>
        <strain evidence="1">GVMAG-S-1062768-28</strain>
    </source>
</reference>
<protein>
    <submittedName>
        <fullName evidence="1">Uncharacterized protein</fullName>
    </submittedName>
</protein>
<evidence type="ECO:0000313" key="1">
    <source>
        <dbReference type="EMBL" id="QHU07977.1"/>
    </source>
</evidence>
<sequence length="53" mass="6125">MSENIPVVVTTDANNDFGIVRDENNRLIWRRLLVVPFPIDEPSDNIEPMDIDE</sequence>
<proteinExistence type="predicted"/>
<organism evidence="1">
    <name type="scientific">viral metagenome</name>
    <dbReference type="NCBI Taxonomy" id="1070528"/>
    <lineage>
        <taxon>unclassified sequences</taxon>
        <taxon>metagenomes</taxon>
        <taxon>organismal metagenomes</taxon>
    </lineage>
</organism>
<name>A0A6C0JU84_9ZZZZ</name>